<proteinExistence type="predicted"/>
<dbReference type="Proteomes" id="UP000244240">
    <property type="component" value="Unassembled WGS sequence"/>
</dbReference>
<evidence type="ECO:0000313" key="2">
    <source>
        <dbReference type="Proteomes" id="UP000244240"/>
    </source>
</evidence>
<accession>A0A2T6BG94</accession>
<dbReference type="OrthoDB" id="7945987at2"/>
<organism evidence="1 2">
    <name type="scientific">Melghirimyces profundicolus</name>
    <dbReference type="NCBI Taxonomy" id="1242148"/>
    <lineage>
        <taxon>Bacteria</taxon>
        <taxon>Bacillati</taxon>
        <taxon>Bacillota</taxon>
        <taxon>Bacilli</taxon>
        <taxon>Bacillales</taxon>
        <taxon>Thermoactinomycetaceae</taxon>
        <taxon>Melghirimyces</taxon>
    </lineage>
</organism>
<dbReference type="EMBL" id="QBKR01000022">
    <property type="protein sequence ID" value="PTX55088.1"/>
    <property type="molecule type" value="Genomic_DNA"/>
</dbReference>
<sequence>MNVSAKQYDWIRWTMETAVRCTLRDVRIPADQADEFTRLPPSGDVVHGFTAAAYPTEQPHFPDRKDPS</sequence>
<name>A0A2T6BG94_9BACL</name>
<comment type="caution">
    <text evidence="1">The sequence shown here is derived from an EMBL/GenBank/DDBJ whole genome shotgun (WGS) entry which is preliminary data.</text>
</comment>
<dbReference type="RefSeq" id="WP_108025355.1">
    <property type="nucleotide sequence ID" value="NZ_QBKR01000022.1"/>
</dbReference>
<evidence type="ECO:0000313" key="1">
    <source>
        <dbReference type="EMBL" id="PTX55088.1"/>
    </source>
</evidence>
<dbReference type="AlphaFoldDB" id="A0A2T6BG94"/>
<gene>
    <name evidence="1" type="ORF">C8P63_12248</name>
</gene>
<keyword evidence="2" id="KW-1185">Reference proteome</keyword>
<protein>
    <submittedName>
        <fullName evidence="1">Uncharacterized protein</fullName>
    </submittedName>
</protein>
<reference evidence="1 2" key="1">
    <citation type="submission" date="2018-04" db="EMBL/GenBank/DDBJ databases">
        <title>Genomic Encyclopedia of Archaeal and Bacterial Type Strains, Phase II (KMG-II): from individual species to whole genera.</title>
        <authorList>
            <person name="Goeker M."/>
        </authorList>
    </citation>
    <scope>NUCLEOTIDE SEQUENCE [LARGE SCALE GENOMIC DNA]</scope>
    <source>
        <strain evidence="1 2">DSM 45787</strain>
    </source>
</reference>